<dbReference type="AlphaFoldDB" id="A0A9E7AD51"/>
<evidence type="ECO:0000313" key="1">
    <source>
        <dbReference type="EMBL" id="UQF78393.1"/>
    </source>
</evidence>
<reference evidence="1" key="1">
    <citation type="submission" date="2022-05" db="EMBL/GenBank/DDBJ databases">
        <title>Using nanopore sequencing to obtain complete genomes from saliva samples.</title>
        <authorList>
            <person name="Baker J.L."/>
        </authorList>
    </citation>
    <scope>NUCLEOTIDE SEQUENCE</scope>
    <source>
        <strain evidence="1">JCVI-JB-Lp32</strain>
    </source>
</reference>
<protein>
    <submittedName>
        <fullName evidence="1">Uncharacterized protein</fullName>
    </submittedName>
</protein>
<proteinExistence type="predicted"/>
<gene>
    <name evidence="1" type="ORF">M3I19_01480</name>
</gene>
<name>A0A9E7AD51_9ACTN</name>
<dbReference type="EMBL" id="CP097092">
    <property type="protein sequence ID" value="UQF78393.1"/>
    <property type="molecule type" value="Genomic_DNA"/>
</dbReference>
<sequence>MNTSTTLNKKTMISREAFIAGIAALFIAMVMITGCSSAKSKVVGAWSGSFSSGVVQASVTLDLKSDGTGTYTSTGGALGINSNQSGKLTWELKDNTCVITDDEGKSMTFQLSEDGSTMMDTSSGLTLTKN</sequence>
<organism evidence="1 2">
    <name type="scientific">Lancefieldella parvula</name>
    <dbReference type="NCBI Taxonomy" id="1382"/>
    <lineage>
        <taxon>Bacteria</taxon>
        <taxon>Bacillati</taxon>
        <taxon>Actinomycetota</taxon>
        <taxon>Coriobacteriia</taxon>
        <taxon>Coriobacteriales</taxon>
        <taxon>Atopobiaceae</taxon>
        <taxon>Lancefieldella</taxon>
    </lineage>
</organism>
<evidence type="ECO:0000313" key="2">
    <source>
        <dbReference type="Proteomes" id="UP000831562"/>
    </source>
</evidence>
<accession>A0A9E7AD51</accession>
<dbReference type="Proteomes" id="UP000831562">
    <property type="component" value="Chromosome"/>
</dbReference>